<dbReference type="EMBL" id="AEEF01000047">
    <property type="protein sequence ID" value="EFM04689.1"/>
    <property type="molecule type" value="Genomic_DNA"/>
</dbReference>
<evidence type="ECO:0000313" key="2">
    <source>
        <dbReference type="Proteomes" id="UP000005526"/>
    </source>
</evidence>
<feature type="non-terminal residue" evidence="1">
    <location>
        <position position="1"/>
    </location>
</feature>
<gene>
    <name evidence="1" type="ORF">HMPREF0602_0747</name>
</gene>
<name>E0N8B7_NEIM3</name>
<comment type="caution">
    <text evidence="1">The sequence shown here is derived from an EMBL/GenBank/DDBJ whole genome shotgun (WGS) entry which is preliminary data.</text>
</comment>
<proteinExistence type="predicted"/>
<dbReference type="HOGENOM" id="CLU_3073377_0_0_4"/>
<organism evidence="1 2">
    <name type="scientific">Neisseria meningitidis serogroup B (strain ATCC 13091 / M2091)</name>
    <dbReference type="NCBI Taxonomy" id="862513"/>
    <lineage>
        <taxon>Bacteria</taxon>
        <taxon>Pseudomonadati</taxon>
        <taxon>Pseudomonadota</taxon>
        <taxon>Betaproteobacteria</taxon>
        <taxon>Neisseriales</taxon>
        <taxon>Neisseriaceae</taxon>
        <taxon>Neisseria</taxon>
    </lineage>
</organism>
<dbReference type="Proteomes" id="UP000005526">
    <property type="component" value="Unassembled WGS sequence"/>
</dbReference>
<reference evidence="1 2" key="1">
    <citation type="submission" date="2010-07" db="EMBL/GenBank/DDBJ databases">
        <authorList>
            <person name="Muzny D."/>
            <person name="Qin X."/>
            <person name="Deng J."/>
            <person name="Jiang H."/>
            <person name="Liu Y."/>
            <person name="Qu J."/>
            <person name="Song X.-Z."/>
            <person name="Zhang L."/>
            <person name="Thornton R."/>
            <person name="Coyle M."/>
            <person name="Francisco L."/>
            <person name="Jackson L."/>
            <person name="Javaid M."/>
            <person name="Korchina V."/>
            <person name="Kovar C."/>
            <person name="Mata R."/>
            <person name="Mathew T."/>
            <person name="Ngo R."/>
            <person name="Nguyen L."/>
            <person name="Nguyen N."/>
            <person name="Okwuonu G."/>
            <person name="Ongeri F."/>
            <person name="Pham C."/>
            <person name="Simmons D."/>
            <person name="Wilczek-Boney K."/>
            <person name="Hale W."/>
            <person name="Jakkamsetti A."/>
            <person name="Pham P."/>
            <person name="Ruth R."/>
            <person name="San Lucas F."/>
            <person name="Warren J."/>
            <person name="Zhang J."/>
            <person name="Zhao Z."/>
            <person name="Zhou C."/>
            <person name="Zhu D."/>
            <person name="Lee S."/>
            <person name="Bess C."/>
            <person name="Blankenburg K."/>
            <person name="Forbes L."/>
            <person name="Fu Q."/>
            <person name="Gubbala S."/>
            <person name="Hirani K."/>
            <person name="Jayaseelan J.C."/>
            <person name="Lara F."/>
            <person name="Munidasa M."/>
            <person name="Palculict T."/>
            <person name="Patil S."/>
            <person name="Pu L.-L."/>
            <person name="Saada N."/>
            <person name="Tang L."/>
            <person name="Weissenberger G."/>
            <person name="Zhu Y."/>
            <person name="Hemphill L."/>
            <person name="Shang Y."/>
            <person name="Youmans B."/>
            <person name="Ayvaz T."/>
            <person name="Ross M."/>
            <person name="Santibanez J."/>
            <person name="Aqrawi P."/>
            <person name="Gross S."/>
            <person name="Joshi V."/>
            <person name="Fowler G."/>
            <person name="Nazareth L."/>
            <person name="Reid J."/>
            <person name="Worley K."/>
            <person name="Petrosino J."/>
            <person name="Highlander S."/>
            <person name="Gibbs R."/>
        </authorList>
    </citation>
    <scope>NUCLEOTIDE SEQUENCE [LARGE SCALE GENOMIC DNA]</scope>
    <source>
        <strain evidence="1 2">ATCC 13091</strain>
    </source>
</reference>
<accession>E0N8B7</accession>
<protein>
    <submittedName>
        <fullName evidence="1">Uncharacterized protein</fullName>
    </submittedName>
</protein>
<sequence>AKAGIRKRKAAGICRKKQKPFRTPEMFQTGHLGADKKPIRYFFIVFNKFPLSK</sequence>
<dbReference type="AlphaFoldDB" id="E0N8B7"/>
<evidence type="ECO:0000313" key="1">
    <source>
        <dbReference type="EMBL" id="EFM04689.1"/>
    </source>
</evidence>